<evidence type="ECO:0000256" key="5">
    <source>
        <dbReference type="SAM" id="MobiDB-lite"/>
    </source>
</evidence>
<dbReference type="InterPro" id="IPR001902">
    <property type="entry name" value="SLC26A/SulP_fam"/>
</dbReference>
<dbReference type="GO" id="GO:0016020">
    <property type="term" value="C:membrane"/>
    <property type="evidence" value="ECO:0007669"/>
    <property type="project" value="UniProtKB-SubCell"/>
</dbReference>
<comment type="subcellular location">
    <subcellularLocation>
        <location evidence="1">Membrane</location>
        <topology evidence="1">Multi-pass membrane protein</topology>
    </subcellularLocation>
</comment>
<dbReference type="InterPro" id="IPR011547">
    <property type="entry name" value="SLC26A/SulP_dom"/>
</dbReference>
<dbReference type="Proteomes" id="UP000759131">
    <property type="component" value="Unassembled WGS sequence"/>
</dbReference>
<evidence type="ECO:0000256" key="6">
    <source>
        <dbReference type="SAM" id="Phobius"/>
    </source>
</evidence>
<dbReference type="AlphaFoldDB" id="A0A7R9L815"/>
<dbReference type="GO" id="GO:0055085">
    <property type="term" value="P:transmembrane transport"/>
    <property type="evidence" value="ECO:0007669"/>
    <property type="project" value="InterPro"/>
</dbReference>
<evidence type="ECO:0000256" key="1">
    <source>
        <dbReference type="ARBA" id="ARBA00004141"/>
    </source>
</evidence>
<feature type="transmembrane region" description="Helical" evidence="6">
    <location>
        <begin position="363"/>
        <end position="382"/>
    </location>
</feature>
<feature type="domain" description="SLC26A/SulP transporter" evidence="7">
    <location>
        <begin position="182"/>
        <end position="429"/>
    </location>
</feature>
<keyword evidence="9" id="KW-1185">Reference proteome</keyword>
<evidence type="ECO:0000256" key="2">
    <source>
        <dbReference type="ARBA" id="ARBA00022692"/>
    </source>
</evidence>
<evidence type="ECO:0000313" key="9">
    <source>
        <dbReference type="Proteomes" id="UP000759131"/>
    </source>
</evidence>
<evidence type="ECO:0000259" key="7">
    <source>
        <dbReference type="Pfam" id="PF00916"/>
    </source>
</evidence>
<proteinExistence type="predicted"/>
<evidence type="ECO:0000313" key="8">
    <source>
        <dbReference type="EMBL" id="CAD7635514.1"/>
    </source>
</evidence>
<name>A0A7R9L815_9ACAR</name>
<accession>A0A7R9L815</accession>
<keyword evidence="4 6" id="KW-0472">Membrane</keyword>
<organism evidence="8">
    <name type="scientific">Medioppia subpectinata</name>
    <dbReference type="NCBI Taxonomy" id="1979941"/>
    <lineage>
        <taxon>Eukaryota</taxon>
        <taxon>Metazoa</taxon>
        <taxon>Ecdysozoa</taxon>
        <taxon>Arthropoda</taxon>
        <taxon>Chelicerata</taxon>
        <taxon>Arachnida</taxon>
        <taxon>Acari</taxon>
        <taxon>Acariformes</taxon>
        <taxon>Sarcoptiformes</taxon>
        <taxon>Oribatida</taxon>
        <taxon>Brachypylina</taxon>
        <taxon>Oppioidea</taxon>
        <taxon>Oppiidae</taxon>
        <taxon>Medioppia</taxon>
    </lineage>
</organism>
<dbReference type="PANTHER" id="PTHR11814">
    <property type="entry name" value="SULFATE TRANSPORTER"/>
    <property type="match status" value="1"/>
</dbReference>
<feature type="transmembrane region" description="Helical" evidence="6">
    <location>
        <begin position="282"/>
        <end position="302"/>
    </location>
</feature>
<evidence type="ECO:0000256" key="4">
    <source>
        <dbReference type="ARBA" id="ARBA00023136"/>
    </source>
</evidence>
<sequence length="430" mass="47914">MININDNYNNEDLDSPPIIINHVPNDMPYHMADDPSSDVPINMDDDCHKDPSNGNPSTFYNKKPLSSAISLPNYVNGMNGGSLPNSPNITRKIKQSGLLRSVLTPPAVPGFRPPSPSLSITRPIFNVEEFNNSFIPNEKQKTTKEKMKRLAPDFSRKAWIHRLKKFFPISVWLPNYNYKHNLIADIIVGITIASFQVPQSMGYALIADVNPIYGLYTAFFPPLMYTILGTSFHSSVGPVAIVAGLMTSNIIVDVSNDINLNHITNDNSDVLPGFEGIQTIDIAVMISIIIGIYIFIMGILRLGFISNYLSDELVGGFMTSAAIHVFTTQVHYLFGVGLANRTGILVVPKTYIEFFEKIKEVNLTAFIISIICISILLFFKLVIEHQFQRMGLKLPFPIYLFIMIGGCIASYLMNLKGEYQIDIVGVIPDQ</sequence>
<dbReference type="OrthoDB" id="288203at2759"/>
<dbReference type="Pfam" id="PF00916">
    <property type="entry name" value="Sulfate_transp"/>
    <property type="match status" value="1"/>
</dbReference>
<feature type="region of interest" description="Disordered" evidence="5">
    <location>
        <begin position="29"/>
        <end position="61"/>
    </location>
</feature>
<gene>
    <name evidence="8" type="ORF">OSB1V03_LOCUS15905</name>
</gene>
<keyword evidence="3 6" id="KW-1133">Transmembrane helix</keyword>
<feature type="transmembrane region" description="Helical" evidence="6">
    <location>
        <begin position="314"/>
        <end position="334"/>
    </location>
</feature>
<evidence type="ECO:0000256" key="3">
    <source>
        <dbReference type="ARBA" id="ARBA00022989"/>
    </source>
</evidence>
<dbReference type="EMBL" id="OC871612">
    <property type="protein sequence ID" value="CAD7635514.1"/>
    <property type="molecule type" value="Genomic_DNA"/>
</dbReference>
<dbReference type="EMBL" id="CAJPIZ010017037">
    <property type="protein sequence ID" value="CAG2115944.1"/>
    <property type="molecule type" value="Genomic_DNA"/>
</dbReference>
<keyword evidence="2 6" id="KW-0812">Transmembrane</keyword>
<reference evidence="8" key="1">
    <citation type="submission" date="2020-11" db="EMBL/GenBank/DDBJ databases">
        <authorList>
            <person name="Tran Van P."/>
        </authorList>
    </citation>
    <scope>NUCLEOTIDE SEQUENCE</scope>
</reference>
<feature type="transmembrane region" description="Helical" evidence="6">
    <location>
        <begin position="394"/>
        <end position="413"/>
    </location>
</feature>
<protein>
    <recommendedName>
        <fullName evidence="7">SLC26A/SulP transporter domain-containing protein</fullName>
    </recommendedName>
</protein>